<dbReference type="InterPro" id="IPR002933">
    <property type="entry name" value="Peptidase_M20"/>
</dbReference>
<keyword evidence="2" id="KW-0479">Metal-binding</keyword>
<keyword evidence="3" id="KW-0378">Hydrolase</keyword>
<reference evidence="6 7" key="1">
    <citation type="submission" date="2022-04" db="EMBL/GenBank/DDBJ databases">
        <title>Leucobacter sp. isolated from rhizosphere of garlic.</title>
        <authorList>
            <person name="Won M."/>
            <person name="Lee C.-M."/>
            <person name="Woen H.-Y."/>
            <person name="Kwon S.-W."/>
        </authorList>
    </citation>
    <scope>NUCLEOTIDE SEQUENCE [LARGE SCALE GENOMIC DNA]</scope>
    <source>
        <strain evidence="6 7">H21R-40</strain>
    </source>
</reference>
<dbReference type="Pfam" id="PF01546">
    <property type="entry name" value="Peptidase_M20"/>
    <property type="match status" value="1"/>
</dbReference>
<dbReference type="Pfam" id="PF07687">
    <property type="entry name" value="M20_dimer"/>
    <property type="match status" value="1"/>
</dbReference>
<keyword evidence="7" id="KW-1185">Reference proteome</keyword>
<evidence type="ECO:0000313" key="7">
    <source>
        <dbReference type="Proteomes" id="UP000831786"/>
    </source>
</evidence>
<name>A0ABY4FL36_9MICO</name>
<evidence type="ECO:0000256" key="2">
    <source>
        <dbReference type="ARBA" id="ARBA00022723"/>
    </source>
</evidence>
<dbReference type="SUPFAM" id="SSF53187">
    <property type="entry name" value="Zn-dependent exopeptidases"/>
    <property type="match status" value="1"/>
</dbReference>
<feature type="compositionally biased region" description="Low complexity" evidence="4">
    <location>
        <begin position="12"/>
        <end position="24"/>
    </location>
</feature>
<evidence type="ECO:0000256" key="1">
    <source>
        <dbReference type="ARBA" id="ARBA00022670"/>
    </source>
</evidence>
<dbReference type="PANTHER" id="PTHR43270">
    <property type="entry name" value="BETA-ALA-HIS DIPEPTIDASE"/>
    <property type="match status" value="1"/>
</dbReference>
<evidence type="ECO:0000256" key="3">
    <source>
        <dbReference type="ARBA" id="ARBA00022801"/>
    </source>
</evidence>
<evidence type="ECO:0000256" key="4">
    <source>
        <dbReference type="SAM" id="MobiDB-lite"/>
    </source>
</evidence>
<dbReference type="PANTHER" id="PTHR43270:SF12">
    <property type="entry name" value="SUCCINYL-DIAMINOPIMELATE DESUCCINYLASE"/>
    <property type="match status" value="1"/>
</dbReference>
<dbReference type="InterPro" id="IPR011650">
    <property type="entry name" value="Peptidase_M20_dimer"/>
</dbReference>
<gene>
    <name evidence="6" type="ORF">MUN78_15050</name>
</gene>
<dbReference type="Proteomes" id="UP000831786">
    <property type="component" value="Chromosome"/>
</dbReference>
<protein>
    <submittedName>
        <fullName evidence="6">M20/M25/M40 family metallo-hydrolase</fullName>
    </submittedName>
</protein>
<proteinExistence type="predicted"/>
<evidence type="ECO:0000259" key="5">
    <source>
        <dbReference type="Pfam" id="PF07687"/>
    </source>
</evidence>
<accession>A0ABY4FL36</accession>
<evidence type="ECO:0000313" key="6">
    <source>
        <dbReference type="EMBL" id="UOQ56965.1"/>
    </source>
</evidence>
<dbReference type="Gene3D" id="3.30.70.360">
    <property type="match status" value="1"/>
</dbReference>
<keyword evidence="1" id="KW-0645">Protease</keyword>
<dbReference type="InterPro" id="IPR051458">
    <property type="entry name" value="Cyt/Met_Dipeptidase"/>
</dbReference>
<sequence length="482" mass="49877">MTDAAGPRSEARASGPGASGGLAPEPHRPLTAVEAERIVDGMMGEAFAELAELVAFPSVAGVPETAGACAAAADWIVARLAALGLADAARVPMPDGSDAVLASAPAPEGAPTVVLYSHYDVQPPLDRASWRSDPFALTVGDDGRWYGRGSSDDKANTVIHLLVLARLRERYGDRLPVGIRVVVEGSEERGGGGLDRFAAQHPERLAGDVFLVQDTGSRALGRPGITVALRAVANLTVRVDALAGSVHAGQFGGGAPDPAMALIRMLATLKNDAGDVTVAGLPAEQRWDGAPYGEDELRADAGVLPDVELPGSGDAASRLWARPSVSVTGFDVMPIAEATAAIQPAAAARLNLRFAPGTDAEASLELVRRQLREAAPWGVRVFFADESHGAGMRADPDGPLFRRFAESLSAAHGGAEVEHLGAGGSIPFCGAIAEALPDAELVLFGTGEPLTRPHAPDENVHPDELRRMAVAVLLFLDGFGSA</sequence>
<dbReference type="NCBIfam" id="NF005914">
    <property type="entry name" value="PRK07907.1"/>
    <property type="match status" value="1"/>
</dbReference>
<dbReference type="Gene3D" id="3.40.630.10">
    <property type="entry name" value="Zn peptidases"/>
    <property type="match status" value="1"/>
</dbReference>
<feature type="region of interest" description="Disordered" evidence="4">
    <location>
        <begin position="1"/>
        <end position="29"/>
    </location>
</feature>
<dbReference type="RefSeq" id="WP_244727532.1">
    <property type="nucleotide sequence ID" value="NZ_CP095045.1"/>
</dbReference>
<dbReference type="EMBL" id="CP095045">
    <property type="protein sequence ID" value="UOQ56965.1"/>
    <property type="molecule type" value="Genomic_DNA"/>
</dbReference>
<organism evidence="6 7">
    <name type="scientific">Leucobacter allii</name>
    <dbReference type="NCBI Taxonomy" id="2932247"/>
    <lineage>
        <taxon>Bacteria</taxon>
        <taxon>Bacillati</taxon>
        <taxon>Actinomycetota</taxon>
        <taxon>Actinomycetes</taxon>
        <taxon>Micrococcales</taxon>
        <taxon>Microbacteriaceae</taxon>
        <taxon>Leucobacter</taxon>
    </lineage>
</organism>
<feature type="domain" description="Peptidase M20 dimerisation" evidence="5">
    <location>
        <begin position="236"/>
        <end position="378"/>
    </location>
</feature>